<protein>
    <submittedName>
        <fullName evidence="2">F-box/LRR-repeat protein 14-like protein</fullName>
    </submittedName>
</protein>
<evidence type="ECO:0000313" key="4">
    <source>
        <dbReference type="EMBL" id="RWS16901.1"/>
    </source>
</evidence>
<proteinExistence type="predicted"/>
<dbReference type="SMART" id="SM00256">
    <property type="entry name" value="FBOX"/>
    <property type="match status" value="1"/>
</dbReference>
<accession>A0A443QYZ0</accession>
<gene>
    <name evidence="4" type="ORF">B4U79_17860</name>
    <name evidence="3" type="ORF">B4U79_17862</name>
    <name evidence="2" type="ORF">B4U79_18175</name>
</gene>
<comment type="caution">
    <text evidence="2">The sequence shown here is derived from an EMBL/GenBank/DDBJ whole genome shotgun (WGS) entry which is preliminary data.</text>
</comment>
<name>A0A443QYZ0_9ACAR</name>
<dbReference type="EMBL" id="NCKU01003068">
    <property type="protein sequence ID" value="RWS08247.1"/>
    <property type="molecule type" value="Genomic_DNA"/>
</dbReference>
<dbReference type="Pfam" id="PF12937">
    <property type="entry name" value="F-box-like"/>
    <property type="match status" value="1"/>
</dbReference>
<evidence type="ECO:0000313" key="2">
    <source>
        <dbReference type="EMBL" id="RWS08247.1"/>
    </source>
</evidence>
<dbReference type="InterPro" id="IPR032675">
    <property type="entry name" value="LRR_dom_sf"/>
</dbReference>
<sequence>MEQSADINRLPDEVIVRILQQLPAIEVLNTALVCKRLFYIANSEKFMNKITFTVKCTNEKVDDEYNCDLAYINCIECLKQSSRNFKHIKFCSLSLTMYSDFIQRGWAVFGANIASLQLKECSVNDIDFVKMLSFCPNLTELRLNDTIHYYKSKSNRVYDKQDFEKCLQTLTKLKIFDLSGNRSFGLSDYFFVNVVGKCANLQELNVSGCKILFHTGIIRRFYFNSSDQWSKPTDYAFTYSVLRHFLTNFGANLKRLNFNRTALTNQSLLDLLSISTLTNLTYLSIEQCKNLTVDVVEDGRTLRPEVKINLNHHYFKKELIMSKCTS</sequence>
<dbReference type="CDD" id="cd09917">
    <property type="entry name" value="F-box_SF"/>
    <property type="match status" value="1"/>
</dbReference>
<dbReference type="EMBL" id="NCKU01000153">
    <property type="protein sequence ID" value="RWS16901.1"/>
    <property type="molecule type" value="Genomic_DNA"/>
</dbReference>
<dbReference type="InterPro" id="IPR036047">
    <property type="entry name" value="F-box-like_dom_sf"/>
</dbReference>
<keyword evidence="5" id="KW-1185">Reference proteome</keyword>
<dbReference type="AlphaFoldDB" id="A0A443QYZ0"/>
<dbReference type="PROSITE" id="PS50181">
    <property type="entry name" value="FBOX"/>
    <property type="match status" value="1"/>
</dbReference>
<evidence type="ECO:0000313" key="3">
    <source>
        <dbReference type="EMBL" id="RWS16778.1"/>
    </source>
</evidence>
<dbReference type="STRING" id="1965070.A0A443QYZ0"/>
<reference evidence="2 5" key="1">
    <citation type="journal article" date="2018" name="Gigascience">
        <title>Genomes of trombidid mites reveal novel predicted allergens and laterally-transferred genes associated with secondary metabolism.</title>
        <authorList>
            <person name="Dong X."/>
            <person name="Chaisiri K."/>
            <person name="Xia D."/>
            <person name="Armstrong S.D."/>
            <person name="Fang Y."/>
            <person name="Donnelly M.J."/>
            <person name="Kadowaki T."/>
            <person name="McGarry J.W."/>
            <person name="Darby A.C."/>
            <person name="Makepeace B.L."/>
        </authorList>
    </citation>
    <scope>NUCLEOTIDE SEQUENCE [LARGE SCALE GENOMIC DNA]</scope>
    <source>
        <strain evidence="2">UoL-WK</strain>
    </source>
</reference>
<dbReference type="GO" id="GO:0019005">
    <property type="term" value="C:SCF ubiquitin ligase complex"/>
    <property type="evidence" value="ECO:0007669"/>
    <property type="project" value="TreeGrafter"/>
</dbReference>
<dbReference type="GO" id="GO:0031146">
    <property type="term" value="P:SCF-dependent proteasomal ubiquitin-dependent protein catabolic process"/>
    <property type="evidence" value="ECO:0007669"/>
    <property type="project" value="TreeGrafter"/>
</dbReference>
<dbReference type="Gene3D" id="3.80.10.10">
    <property type="entry name" value="Ribonuclease Inhibitor"/>
    <property type="match status" value="1"/>
</dbReference>
<dbReference type="PANTHER" id="PTHR13318">
    <property type="entry name" value="PARTNER OF PAIRED, ISOFORM B-RELATED"/>
    <property type="match status" value="1"/>
</dbReference>
<organism evidence="2 5">
    <name type="scientific">Dinothrombium tinctorium</name>
    <dbReference type="NCBI Taxonomy" id="1965070"/>
    <lineage>
        <taxon>Eukaryota</taxon>
        <taxon>Metazoa</taxon>
        <taxon>Ecdysozoa</taxon>
        <taxon>Arthropoda</taxon>
        <taxon>Chelicerata</taxon>
        <taxon>Arachnida</taxon>
        <taxon>Acari</taxon>
        <taxon>Acariformes</taxon>
        <taxon>Trombidiformes</taxon>
        <taxon>Prostigmata</taxon>
        <taxon>Anystina</taxon>
        <taxon>Parasitengona</taxon>
        <taxon>Trombidioidea</taxon>
        <taxon>Trombidiidae</taxon>
        <taxon>Dinothrombium</taxon>
    </lineage>
</organism>
<dbReference type="OrthoDB" id="27842at2759"/>
<evidence type="ECO:0000313" key="5">
    <source>
        <dbReference type="Proteomes" id="UP000285301"/>
    </source>
</evidence>
<dbReference type="Proteomes" id="UP000285301">
    <property type="component" value="Unassembled WGS sequence"/>
</dbReference>
<dbReference type="Gene3D" id="1.20.1280.50">
    <property type="match status" value="1"/>
</dbReference>
<dbReference type="SUPFAM" id="SSF52047">
    <property type="entry name" value="RNI-like"/>
    <property type="match status" value="1"/>
</dbReference>
<dbReference type="SUPFAM" id="SSF81383">
    <property type="entry name" value="F-box domain"/>
    <property type="match status" value="1"/>
</dbReference>
<dbReference type="InterPro" id="IPR001810">
    <property type="entry name" value="F-box_dom"/>
</dbReference>
<evidence type="ECO:0000259" key="1">
    <source>
        <dbReference type="PROSITE" id="PS50181"/>
    </source>
</evidence>
<reference evidence="2" key="2">
    <citation type="submission" date="2018-11" db="EMBL/GenBank/DDBJ databases">
        <title>Trombidioid mite genomics.</title>
        <authorList>
            <person name="Dong X."/>
        </authorList>
    </citation>
    <scope>NUCLEOTIDE SEQUENCE</scope>
    <source>
        <strain evidence="2">UoL-WK</strain>
    </source>
</reference>
<dbReference type="EMBL" id="NCKU01000168">
    <property type="protein sequence ID" value="RWS16778.1"/>
    <property type="molecule type" value="Genomic_DNA"/>
</dbReference>
<feature type="domain" description="F-box" evidence="1">
    <location>
        <begin position="4"/>
        <end position="50"/>
    </location>
</feature>